<keyword evidence="1" id="KW-0175">Coiled coil</keyword>
<dbReference type="Gene3D" id="3.40.50.10140">
    <property type="entry name" value="Toll/interleukin-1 receptor homology (TIR) domain"/>
    <property type="match status" value="1"/>
</dbReference>
<dbReference type="InterPro" id="IPR035897">
    <property type="entry name" value="Toll_tir_struct_dom_sf"/>
</dbReference>
<sequence length="343" mass="39879">MKVFISWSGNKSHHVALVFRDWLPSVIQSIKPYVSSEDIDKGARWSTDIATELENSTFGILCVTKDNINAPWLSFEAGALSKTMDKSFVSPFLFDIKRSEVDGPILQFQSTIFQKEDIHKLLKSLNKACGEASIPEAMLNKAFEVWYPTLEEELNKIKGIQDETEVTDSPKDLSPAYSEILEEILDLSRNNQKLLRTTDPKLYESLEQLKLLAQEQIERTERNSELELKRTARRFQPMFLEELIHVSNRGRKNPFGFLIILSQLKRDFPWIYDSGKELLAILKSRSNKDTKVEAIENFQEMIDFTFQHPLMRDMLGKKDYWGYMKDFPYVLRKYVDELGLVFL</sequence>
<dbReference type="Proteomes" id="UP000441522">
    <property type="component" value="Unassembled WGS sequence"/>
</dbReference>
<organism evidence="3 4">
    <name type="scientific">Phocaeicola vulgatus</name>
    <name type="common">Bacteroides vulgatus</name>
    <dbReference type="NCBI Taxonomy" id="821"/>
    <lineage>
        <taxon>Bacteria</taxon>
        <taxon>Pseudomonadati</taxon>
        <taxon>Bacteroidota</taxon>
        <taxon>Bacteroidia</taxon>
        <taxon>Bacteroidales</taxon>
        <taxon>Bacteroidaceae</taxon>
        <taxon>Phocaeicola</taxon>
    </lineage>
</organism>
<evidence type="ECO:0000259" key="2">
    <source>
        <dbReference type="Pfam" id="PF13676"/>
    </source>
</evidence>
<dbReference type="AlphaFoldDB" id="A0A6I0HL40"/>
<dbReference type="EMBL" id="WCWW01000094">
    <property type="protein sequence ID" value="KAB3851632.1"/>
    <property type="molecule type" value="Genomic_DNA"/>
</dbReference>
<feature type="coiled-coil region" evidence="1">
    <location>
        <begin position="177"/>
        <end position="223"/>
    </location>
</feature>
<protein>
    <submittedName>
        <fullName evidence="3">TIR domain-containing protein</fullName>
    </submittedName>
</protein>
<dbReference type="RefSeq" id="WP_117737379.1">
    <property type="nucleotide sequence ID" value="NZ_JABDSJ010000011.1"/>
</dbReference>
<gene>
    <name evidence="3" type="ORF">GAS29_21805</name>
</gene>
<dbReference type="Pfam" id="PF13676">
    <property type="entry name" value="TIR_2"/>
    <property type="match status" value="1"/>
</dbReference>
<feature type="domain" description="TIR" evidence="2">
    <location>
        <begin position="3"/>
        <end position="97"/>
    </location>
</feature>
<accession>A0A6I0HL40</accession>
<evidence type="ECO:0000256" key="1">
    <source>
        <dbReference type="SAM" id="Coils"/>
    </source>
</evidence>
<evidence type="ECO:0000313" key="3">
    <source>
        <dbReference type="EMBL" id="KAB3851632.1"/>
    </source>
</evidence>
<name>A0A6I0HL40_PHOVU</name>
<dbReference type="GO" id="GO:0007165">
    <property type="term" value="P:signal transduction"/>
    <property type="evidence" value="ECO:0007669"/>
    <property type="project" value="InterPro"/>
</dbReference>
<reference evidence="3 4" key="1">
    <citation type="journal article" date="2019" name="Nat. Med.">
        <title>A library of human gut bacterial isolates paired with longitudinal multiomics data enables mechanistic microbiome research.</title>
        <authorList>
            <person name="Poyet M."/>
            <person name="Groussin M."/>
            <person name="Gibbons S.M."/>
            <person name="Avila-Pacheco J."/>
            <person name="Jiang X."/>
            <person name="Kearney S.M."/>
            <person name="Perrotta A.R."/>
            <person name="Berdy B."/>
            <person name="Zhao S."/>
            <person name="Lieberman T.D."/>
            <person name="Swanson P.K."/>
            <person name="Smith M."/>
            <person name="Roesemann S."/>
            <person name="Alexander J.E."/>
            <person name="Rich S.A."/>
            <person name="Livny J."/>
            <person name="Vlamakis H."/>
            <person name="Clish C."/>
            <person name="Bullock K."/>
            <person name="Deik A."/>
            <person name="Scott J."/>
            <person name="Pierce K.A."/>
            <person name="Xavier R.J."/>
            <person name="Alm E.J."/>
        </authorList>
    </citation>
    <scope>NUCLEOTIDE SEQUENCE [LARGE SCALE GENOMIC DNA]</scope>
    <source>
        <strain evidence="3 4">BIOML-A5</strain>
    </source>
</reference>
<comment type="caution">
    <text evidence="3">The sequence shown here is derived from an EMBL/GenBank/DDBJ whole genome shotgun (WGS) entry which is preliminary data.</text>
</comment>
<dbReference type="InterPro" id="IPR000157">
    <property type="entry name" value="TIR_dom"/>
</dbReference>
<evidence type="ECO:0000313" key="4">
    <source>
        <dbReference type="Proteomes" id="UP000441522"/>
    </source>
</evidence>
<proteinExistence type="predicted"/>
<dbReference type="SUPFAM" id="SSF52200">
    <property type="entry name" value="Toll/Interleukin receptor TIR domain"/>
    <property type="match status" value="1"/>
</dbReference>